<keyword evidence="4 10" id="KW-0812">Transmembrane</keyword>
<keyword evidence="2 10" id="KW-0813">Transport</keyword>
<keyword evidence="3 10" id="KW-1134">Transmembrane beta strand</keyword>
<dbReference type="PANTHER" id="PTHR30069:SF29">
    <property type="entry name" value="HEMOGLOBIN AND HEMOGLOBIN-HAPTOGLOBIN-BINDING PROTEIN 1-RELATED"/>
    <property type="match status" value="1"/>
</dbReference>
<feature type="domain" description="TonB-dependent receptor plug" evidence="13">
    <location>
        <begin position="43"/>
        <end position="135"/>
    </location>
</feature>
<evidence type="ECO:0000256" key="3">
    <source>
        <dbReference type="ARBA" id="ARBA00022452"/>
    </source>
</evidence>
<dbReference type="Gene3D" id="2.170.130.10">
    <property type="entry name" value="TonB-dependent receptor, plug domain"/>
    <property type="match status" value="1"/>
</dbReference>
<evidence type="ECO:0000259" key="12">
    <source>
        <dbReference type="Pfam" id="PF00593"/>
    </source>
</evidence>
<keyword evidence="8 14" id="KW-0675">Receptor</keyword>
<dbReference type="GO" id="GO:0015344">
    <property type="term" value="F:siderophore uptake transmembrane transporter activity"/>
    <property type="evidence" value="ECO:0007669"/>
    <property type="project" value="TreeGrafter"/>
</dbReference>
<dbReference type="Pfam" id="PF07715">
    <property type="entry name" value="Plug"/>
    <property type="match status" value="1"/>
</dbReference>
<evidence type="ECO:0000313" key="14">
    <source>
        <dbReference type="EMBL" id="MVT11161.1"/>
    </source>
</evidence>
<evidence type="ECO:0000256" key="2">
    <source>
        <dbReference type="ARBA" id="ARBA00022448"/>
    </source>
</evidence>
<evidence type="ECO:0000256" key="11">
    <source>
        <dbReference type="RuleBase" id="RU003357"/>
    </source>
</evidence>
<organism evidence="14 15">
    <name type="scientific">Chitinophaga tropicalis</name>
    <dbReference type="NCBI Taxonomy" id="2683588"/>
    <lineage>
        <taxon>Bacteria</taxon>
        <taxon>Pseudomonadati</taxon>
        <taxon>Bacteroidota</taxon>
        <taxon>Chitinophagia</taxon>
        <taxon>Chitinophagales</taxon>
        <taxon>Chitinophagaceae</taxon>
        <taxon>Chitinophaga</taxon>
    </lineage>
</organism>
<protein>
    <submittedName>
        <fullName evidence="14">TonB-dependent receptor</fullName>
    </submittedName>
</protein>
<comment type="caution">
    <text evidence="14">The sequence shown here is derived from an EMBL/GenBank/DDBJ whole genome shotgun (WGS) entry which is preliminary data.</text>
</comment>
<evidence type="ECO:0000256" key="4">
    <source>
        <dbReference type="ARBA" id="ARBA00022692"/>
    </source>
</evidence>
<evidence type="ECO:0000256" key="7">
    <source>
        <dbReference type="ARBA" id="ARBA00023136"/>
    </source>
</evidence>
<dbReference type="PROSITE" id="PS52016">
    <property type="entry name" value="TONB_DEPENDENT_REC_3"/>
    <property type="match status" value="1"/>
</dbReference>
<gene>
    <name evidence="14" type="ORF">GO493_23030</name>
</gene>
<accession>A0A7K1U9W5</accession>
<dbReference type="Pfam" id="PF00593">
    <property type="entry name" value="TonB_dep_Rec_b-barrel"/>
    <property type="match status" value="1"/>
</dbReference>
<evidence type="ECO:0000256" key="8">
    <source>
        <dbReference type="ARBA" id="ARBA00023170"/>
    </source>
</evidence>
<dbReference type="InterPro" id="IPR037066">
    <property type="entry name" value="Plug_dom_sf"/>
</dbReference>
<reference evidence="14 15" key="1">
    <citation type="submission" date="2019-12" db="EMBL/GenBank/DDBJ databases">
        <title>Chitinophaga sp. strain ysch24 (GDMCC 1.1355), whole genome shotgun sequence.</title>
        <authorList>
            <person name="Zhang X."/>
        </authorList>
    </citation>
    <scope>NUCLEOTIDE SEQUENCE [LARGE SCALE GENOMIC DNA]</scope>
    <source>
        <strain evidence="15">ysch24</strain>
    </source>
</reference>
<dbReference type="InterPro" id="IPR000531">
    <property type="entry name" value="Beta-barrel_TonB"/>
</dbReference>
<name>A0A7K1U9W5_9BACT</name>
<dbReference type="Proteomes" id="UP000461730">
    <property type="component" value="Unassembled WGS sequence"/>
</dbReference>
<comment type="subcellular location">
    <subcellularLocation>
        <location evidence="1 10">Cell outer membrane</location>
        <topology evidence="1 10">Multi-pass membrane protein</topology>
    </subcellularLocation>
</comment>
<dbReference type="EMBL" id="WRXN01000012">
    <property type="protein sequence ID" value="MVT11161.1"/>
    <property type="molecule type" value="Genomic_DNA"/>
</dbReference>
<keyword evidence="6 11" id="KW-0798">TonB box</keyword>
<dbReference type="SUPFAM" id="SSF56935">
    <property type="entry name" value="Porins"/>
    <property type="match status" value="1"/>
</dbReference>
<evidence type="ECO:0000256" key="9">
    <source>
        <dbReference type="ARBA" id="ARBA00023237"/>
    </source>
</evidence>
<evidence type="ECO:0000256" key="5">
    <source>
        <dbReference type="ARBA" id="ARBA00022729"/>
    </source>
</evidence>
<dbReference type="InterPro" id="IPR012910">
    <property type="entry name" value="Plug_dom"/>
</dbReference>
<dbReference type="Gene3D" id="2.40.170.20">
    <property type="entry name" value="TonB-dependent receptor, beta-barrel domain"/>
    <property type="match status" value="1"/>
</dbReference>
<keyword evidence="7 10" id="KW-0472">Membrane</keyword>
<keyword evidence="9 10" id="KW-0998">Cell outer membrane</keyword>
<dbReference type="GO" id="GO:0044718">
    <property type="term" value="P:siderophore transmembrane transport"/>
    <property type="evidence" value="ECO:0007669"/>
    <property type="project" value="TreeGrafter"/>
</dbReference>
<dbReference type="AlphaFoldDB" id="A0A7K1U9W5"/>
<comment type="similarity">
    <text evidence="10 11">Belongs to the TonB-dependent receptor family.</text>
</comment>
<feature type="domain" description="TonB-dependent receptor-like beta-barrel" evidence="12">
    <location>
        <begin position="197"/>
        <end position="635"/>
    </location>
</feature>
<keyword evidence="15" id="KW-1185">Reference proteome</keyword>
<evidence type="ECO:0000256" key="6">
    <source>
        <dbReference type="ARBA" id="ARBA00023077"/>
    </source>
</evidence>
<dbReference type="GO" id="GO:0009279">
    <property type="term" value="C:cell outer membrane"/>
    <property type="evidence" value="ECO:0007669"/>
    <property type="project" value="UniProtKB-SubCell"/>
</dbReference>
<dbReference type="PANTHER" id="PTHR30069">
    <property type="entry name" value="TONB-DEPENDENT OUTER MEMBRANE RECEPTOR"/>
    <property type="match status" value="1"/>
</dbReference>
<proteinExistence type="inferred from homology"/>
<sequence>MTGSYAGYAQDTVPHPVAAAVTKDTAAARTLRGVTIFSDRTNSVTPVQSLSGEALQKMNSLSVADAVRFFSGVQLKDYGGVGGLKTLNVRSMGTNHVGVFYDGIQLGNAQNGTVDLGRFSLDNMEQIDLYNAQKGVVLQPAKGFASASSIYLQSRKPTFKEGESMHGKVGFKTGSFGLINPSVRVEQKLNDRISAVVSSEWTHADGRYKFRYTNGTYDTTAVRENADIDAWRVEGGLYGVLRDSSTWQAKAYYYNSDRGLPGPVVSNKFYNGQRQWDRNFFFQTSYSKKIGTRYSMLLNAKYMRDYVRYLDTSMITVNGAFINRFKQNEYYISSANQYKITSFWDVGLSADFQVNNMTAVNLDHFAIPTRYTTLAALATQVHLGRVDIQGNMLTTIVNETARAYTAGKDYYAYTPTILASWQPFASPDLRVRAFYKNIFRMPTFNDMYYTTVGNTNLKPEYTKQYDAGFSYTHNGNGFLQFFSLQADGYYSHVKNKIVAAPGKLFRWQMQNLGSVEIYGVDAGVQLSPRLIKTVQTDFSVKYTYQKALDMTNPAEANYKDQIAYAPVHSGSFIGHASWNKWEVNYSFIYVGERYFLGVNIPEYYMQPWYTSDLSLSTSFIFNKKLTRLTGEVNNVFNQHYDVVISYPMPGRYYRVTATINL</sequence>
<evidence type="ECO:0000256" key="10">
    <source>
        <dbReference type="PROSITE-ProRule" id="PRU01360"/>
    </source>
</evidence>
<evidence type="ECO:0000313" key="15">
    <source>
        <dbReference type="Proteomes" id="UP000461730"/>
    </source>
</evidence>
<evidence type="ECO:0000256" key="1">
    <source>
        <dbReference type="ARBA" id="ARBA00004571"/>
    </source>
</evidence>
<dbReference type="InterPro" id="IPR036942">
    <property type="entry name" value="Beta-barrel_TonB_sf"/>
</dbReference>
<keyword evidence="5" id="KW-0732">Signal</keyword>
<dbReference type="InterPro" id="IPR039426">
    <property type="entry name" value="TonB-dep_rcpt-like"/>
</dbReference>
<evidence type="ECO:0000259" key="13">
    <source>
        <dbReference type="Pfam" id="PF07715"/>
    </source>
</evidence>